<reference evidence="22 23" key="1">
    <citation type="journal article" date="2012" name="ISME J.">
        <title>Genomic insights to SAR86, an abundant and uncultivated marine bacterial lineage.</title>
        <authorList>
            <person name="Dupont C.L."/>
            <person name="Rusch D.B."/>
            <person name="Yooseph S."/>
            <person name="Lombardo M.J."/>
            <person name="Richter R.A."/>
            <person name="Valas R."/>
            <person name="Novotny M."/>
            <person name="Yee-Greenbaum J."/>
            <person name="Selengut J.D."/>
            <person name="Haft D.H."/>
            <person name="Halpern A.L."/>
            <person name="Lasken R.S."/>
            <person name="Nealson K."/>
            <person name="Friedman R."/>
            <person name="Venter J.C."/>
        </authorList>
    </citation>
    <scope>NUCLEOTIDE SEQUENCE [LARGE SCALE GENOMIC DNA]</scope>
</reference>
<comment type="similarity">
    <text evidence="7 19">Belongs to the sugar phosphate cyclases superfamily. Dehydroquinate synthase family.</text>
</comment>
<feature type="binding site" evidence="19">
    <location>
        <position position="245"/>
    </location>
    <ligand>
        <name>Zn(2+)</name>
        <dbReference type="ChEBI" id="CHEBI:29105"/>
    </ligand>
</feature>
<dbReference type="FunFam" id="3.40.50.1970:FF:000007">
    <property type="entry name" value="Pentafunctional AROM polypeptide"/>
    <property type="match status" value="1"/>
</dbReference>
<dbReference type="Gene3D" id="3.40.50.1970">
    <property type="match status" value="1"/>
</dbReference>
<evidence type="ECO:0000313" key="22">
    <source>
        <dbReference type="EMBL" id="EJP71108.1"/>
    </source>
</evidence>
<feature type="binding site" evidence="19">
    <location>
        <begin position="69"/>
        <end position="74"/>
    </location>
    <ligand>
        <name>NAD(+)</name>
        <dbReference type="ChEBI" id="CHEBI:57540"/>
    </ligand>
</feature>
<dbReference type="SUPFAM" id="SSF56796">
    <property type="entry name" value="Dehydroquinate synthase-like"/>
    <property type="match status" value="1"/>
</dbReference>
<comment type="subcellular location">
    <subcellularLocation>
        <location evidence="5 19">Cytoplasm</location>
    </subcellularLocation>
</comment>
<evidence type="ECO:0000256" key="7">
    <source>
        <dbReference type="ARBA" id="ARBA00005412"/>
    </source>
</evidence>
<feature type="binding site" evidence="19">
    <location>
        <begin position="127"/>
        <end position="128"/>
    </location>
    <ligand>
        <name>NAD(+)</name>
        <dbReference type="ChEBI" id="CHEBI:57540"/>
    </ligand>
</feature>
<dbReference type="Proteomes" id="UP000010305">
    <property type="component" value="Unassembled WGS sequence"/>
</dbReference>
<dbReference type="InterPro" id="IPR030963">
    <property type="entry name" value="DHQ_synth_fam"/>
</dbReference>
<dbReference type="HOGENOM" id="CLU_001201_0_2_6"/>
<feature type="binding site" evidence="19">
    <location>
        <position position="182"/>
    </location>
    <ligand>
        <name>Zn(2+)</name>
        <dbReference type="ChEBI" id="CHEBI:29105"/>
    </ligand>
</feature>
<evidence type="ECO:0000259" key="20">
    <source>
        <dbReference type="Pfam" id="PF01761"/>
    </source>
</evidence>
<dbReference type="EMBL" id="JH611157">
    <property type="protein sequence ID" value="EJP71108.1"/>
    <property type="molecule type" value="Genomic_DNA"/>
</dbReference>
<evidence type="ECO:0000256" key="11">
    <source>
        <dbReference type="ARBA" id="ARBA00022605"/>
    </source>
</evidence>
<dbReference type="InterPro" id="IPR030960">
    <property type="entry name" value="DHQS/DOIS_N"/>
</dbReference>
<comment type="pathway">
    <text evidence="6 19">Metabolic intermediate biosynthesis; chorismate biosynthesis; chorismate from D-erythrose 4-phosphate and phosphoenolpyruvate: step 2/7.</text>
</comment>
<dbReference type="PIRSF" id="PIRSF001455">
    <property type="entry name" value="DHQ_synth"/>
    <property type="match status" value="1"/>
</dbReference>
<evidence type="ECO:0000256" key="14">
    <source>
        <dbReference type="ARBA" id="ARBA00022833"/>
    </source>
</evidence>
<comment type="cofactor">
    <cofactor evidence="2 19">
        <name>NAD(+)</name>
        <dbReference type="ChEBI" id="CHEBI:57540"/>
    </cofactor>
</comment>
<keyword evidence="14 19" id="KW-0862">Zinc</keyword>
<dbReference type="Gene3D" id="1.20.1090.10">
    <property type="entry name" value="Dehydroquinate synthase-like - alpha domain"/>
    <property type="match status" value="1"/>
</dbReference>
<gene>
    <name evidence="19 22" type="primary">aroB</name>
    <name evidence="22" type="ORF">NT01SARS_0909</name>
</gene>
<sequence>MIELSAGKANTKYKIYISKTALTKKVLNQNIDKDKKILIITDSGIPKKYIKELKKQLINKSVYVHSIDSGEKSKSFRTYQQIINKLIDLEFSRSDLIIAFGGGVVGDISGFCASSFLRGIDYIQIPTTLLAQVDSSVGGKTAINVPQGKNLVGAFYNPRVVLISTVYLKTLSEREYKSGLGEVVKYSLIGNKRLKKLLEENAEKVINRDDKILIKIIEESIKTKSKIVTKDEKESGIRAILNFGHTFGHAIEAFNKYKNLSHGAAITLGMIIASKISYYEGHIKNHQLDNIINMIDSLNLDTDYSKYNYSDLIKYVKSDKKISKGKLNLVLINKQLKAFKTAKFDKKNVMRVFS</sequence>
<evidence type="ECO:0000256" key="2">
    <source>
        <dbReference type="ARBA" id="ARBA00001911"/>
    </source>
</evidence>
<dbReference type="UniPathway" id="UPA00053">
    <property type="reaction ID" value="UER00085"/>
</dbReference>
<dbReference type="GO" id="GO:0008652">
    <property type="term" value="P:amino acid biosynthetic process"/>
    <property type="evidence" value="ECO:0007669"/>
    <property type="project" value="UniProtKB-KW"/>
</dbReference>
<dbReference type="AlphaFoldDB" id="J5K479"/>
<dbReference type="GO" id="GO:0046872">
    <property type="term" value="F:metal ion binding"/>
    <property type="evidence" value="ECO:0007669"/>
    <property type="project" value="UniProtKB-KW"/>
</dbReference>
<feature type="domain" description="3-dehydroquinate synthase N-terminal" evidence="20">
    <location>
        <begin position="66"/>
        <end position="177"/>
    </location>
</feature>
<dbReference type="GO" id="GO:0000166">
    <property type="term" value="F:nucleotide binding"/>
    <property type="evidence" value="ECO:0007669"/>
    <property type="project" value="UniProtKB-KW"/>
</dbReference>
<feature type="binding site" evidence="19">
    <location>
        <position position="262"/>
    </location>
    <ligand>
        <name>Zn(2+)</name>
        <dbReference type="ChEBI" id="CHEBI:29105"/>
    </ligand>
</feature>
<evidence type="ECO:0000256" key="3">
    <source>
        <dbReference type="ARBA" id="ARBA00001947"/>
    </source>
</evidence>
<dbReference type="Pfam" id="PF01761">
    <property type="entry name" value="DHQ_synthase"/>
    <property type="match status" value="1"/>
</dbReference>
<comment type="cofactor">
    <cofactor evidence="3">
        <name>Zn(2+)</name>
        <dbReference type="ChEBI" id="CHEBI:29105"/>
    </cofactor>
</comment>
<dbReference type="NCBIfam" id="TIGR01357">
    <property type="entry name" value="aroB"/>
    <property type="match status" value="1"/>
</dbReference>
<proteinExistence type="inferred from homology"/>
<dbReference type="GO" id="GO:0009423">
    <property type="term" value="P:chorismate biosynthetic process"/>
    <property type="evidence" value="ECO:0007669"/>
    <property type="project" value="UniProtKB-UniRule"/>
</dbReference>
<evidence type="ECO:0000256" key="19">
    <source>
        <dbReference type="HAMAP-Rule" id="MF_00110"/>
    </source>
</evidence>
<dbReference type="EC" id="4.2.3.4" evidence="8 19"/>
<evidence type="ECO:0000256" key="1">
    <source>
        <dbReference type="ARBA" id="ARBA00001393"/>
    </source>
</evidence>
<name>J5K479_9GAMM</name>
<comment type="catalytic activity">
    <reaction evidence="1 19">
        <text>7-phospho-2-dehydro-3-deoxy-D-arabino-heptonate = 3-dehydroquinate + phosphate</text>
        <dbReference type="Rhea" id="RHEA:21968"/>
        <dbReference type="ChEBI" id="CHEBI:32364"/>
        <dbReference type="ChEBI" id="CHEBI:43474"/>
        <dbReference type="ChEBI" id="CHEBI:58394"/>
        <dbReference type="EC" id="4.2.3.4"/>
    </reaction>
</comment>
<dbReference type="InterPro" id="IPR056179">
    <property type="entry name" value="DHQS_C"/>
</dbReference>
<keyword evidence="13 19" id="KW-0547">Nucleotide-binding</keyword>
<keyword evidence="18 19" id="KW-0170">Cobalt</keyword>
<organism evidence="22 23">
    <name type="scientific">SAR86 cluster bacterium SAR86A</name>
    <dbReference type="NCBI Taxonomy" id="1123866"/>
    <lineage>
        <taxon>Bacteria</taxon>
        <taxon>Pseudomonadati</taxon>
        <taxon>Pseudomonadota</taxon>
        <taxon>Gammaproteobacteria</taxon>
        <taxon>SAR86 cluster</taxon>
    </lineage>
</organism>
<evidence type="ECO:0000313" key="23">
    <source>
        <dbReference type="Proteomes" id="UP000010305"/>
    </source>
</evidence>
<dbReference type="PANTHER" id="PTHR43622">
    <property type="entry name" value="3-DEHYDROQUINATE SYNTHASE"/>
    <property type="match status" value="1"/>
</dbReference>
<evidence type="ECO:0000256" key="6">
    <source>
        <dbReference type="ARBA" id="ARBA00004661"/>
    </source>
</evidence>
<keyword evidence="10 19" id="KW-0963">Cytoplasm</keyword>
<dbReference type="CDD" id="cd08195">
    <property type="entry name" value="DHQS"/>
    <property type="match status" value="1"/>
</dbReference>
<accession>J5K479</accession>
<evidence type="ECO:0000256" key="17">
    <source>
        <dbReference type="ARBA" id="ARBA00023239"/>
    </source>
</evidence>
<evidence type="ECO:0000256" key="12">
    <source>
        <dbReference type="ARBA" id="ARBA00022723"/>
    </source>
</evidence>
<dbReference type="GO" id="GO:0009073">
    <property type="term" value="P:aromatic amino acid family biosynthetic process"/>
    <property type="evidence" value="ECO:0007669"/>
    <property type="project" value="UniProtKB-KW"/>
</dbReference>
<dbReference type="Pfam" id="PF24621">
    <property type="entry name" value="DHQS_C"/>
    <property type="match status" value="1"/>
</dbReference>
<dbReference type="InterPro" id="IPR016037">
    <property type="entry name" value="DHQ_synth_AroB"/>
</dbReference>
<evidence type="ECO:0000256" key="5">
    <source>
        <dbReference type="ARBA" id="ARBA00004496"/>
    </source>
</evidence>
<dbReference type="HAMAP" id="MF_00110">
    <property type="entry name" value="DHQ_synthase"/>
    <property type="match status" value="1"/>
</dbReference>
<keyword evidence="15 19" id="KW-0520">NAD</keyword>
<keyword evidence="17 19" id="KW-0456">Lyase</keyword>
<protein>
    <recommendedName>
        <fullName evidence="9 19">3-dehydroquinate synthase</fullName>
        <shortName evidence="19">DHQS</shortName>
        <ecNumber evidence="8 19">4.2.3.4</ecNumber>
    </recommendedName>
</protein>
<evidence type="ECO:0000256" key="9">
    <source>
        <dbReference type="ARBA" id="ARBA00017684"/>
    </source>
</evidence>
<keyword evidence="16 19" id="KW-0057">Aromatic amino acid biosynthesis</keyword>
<evidence type="ECO:0000256" key="8">
    <source>
        <dbReference type="ARBA" id="ARBA00013031"/>
    </source>
</evidence>
<evidence type="ECO:0000256" key="16">
    <source>
        <dbReference type="ARBA" id="ARBA00023141"/>
    </source>
</evidence>
<evidence type="ECO:0000256" key="10">
    <source>
        <dbReference type="ARBA" id="ARBA00022490"/>
    </source>
</evidence>
<dbReference type="STRING" id="1123866.NT01SARS_0909"/>
<feature type="binding site" evidence="19">
    <location>
        <position position="149"/>
    </location>
    <ligand>
        <name>NAD(+)</name>
        <dbReference type="ChEBI" id="CHEBI:57540"/>
    </ligand>
</feature>
<evidence type="ECO:0000256" key="4">
    <source>
        <dbReference type="ARBA" id="ARBA00003485"/>
    </source>
</evidence>
<dbReference type="InterPro" id="IPR050071">
    <property type="entry name" value="Dehydroquinate_synthase"/>
</dbReference>
<comment type="caution">
    <text evidence="19">Lacks conserved residue(s) required for the propagation of feature annotation.</text>
</comment>
<comment type="cofactor">
    <cofactor evidence="19">
        <name>Co(2+)</name>
        <dbReference type="ChEBI" id="CHEBI:48828"/>
    </cofactor>
    <cofactor evidence="19">
        <name>Zn(2+)</name>
        <dbReference type="ChEBI" id="CHEBI:29105"/>
    </cofactor>
    <text evidence="19">Binds 1 divalent metal cation per subunit. Can use either Co(2+) or Zn(2+).</text>
</comment>
<comment type="function">
    <text evidence="4 19">Catalyzes the conversion of 3-deoxy-D-arabino-heptulosonate 7-phosphate (DAHP) to dehydroquinate (DHQ).</text>
</comment>
<keyword evidence="11 19" id="KW-0028">Amino-acid biosynthesis</keyword>
<evidence type="ECO:0000256" key="18">
    <source>
        <dbReference type="ARBA" id="ARBA00023285"/>
    </source>
</evidence>
<evidence type="ECO:0000256" key="15">
    <source>
        <dbReference type="ARBA" id="ARBA00023027"/>
    </source>
</evidence>
<keyword evidence="12 19" id="KW-0479">Metal-binding</keyword>
<dbReference type="PANTHER" id="PTHR43622:SF7">
    <property type="entry name" value="3-DEHYDROQUINATE SYNTHASE, CHLOROPLASTIC"/>
    <property type="match status" value="1"/>
</dbReference>
<evidence type="ECO:0000256" key="13">
    <source>
        <dbReference type="ARBA" id="ARBA00022741"/>
    </source>
</evidence>
<feature type="domain" description="3-dehydroquinate synthase C-terminal" evidence="21">
    <location>
        <begin position="179"/>
        <end position="321"/>
    </location>
</feature>
<feature type="binding site" evidence="19">
    <location>
        <position position="140"/>
    </location>
    <ligand>
        <name>NAD(+)</name>
        <dbReference type="ChEBI" id="CHEBI:57540"/>
    </ligand>
</feature>
<feature type="binding site" evidence="19">
    <location>
        <begin position="103"/>
        <end position="107"/>
    </location>
    <ligand>
        <name>NAD(+)</name>
        <dbReference type="ChEBI" id="CHEBI:57540"/>
    </ligand>
</feature>
<dbReference type="GO" id="GO:0005737">
    <property type="term" value="C:cytoplasm"/>
    <property type="evidence" value="ECO:0007669"/>
    <property type="project" value="UniProtKB-SubCell"/>
</dbReference>
<evidence type="ECO:0000259" key="21">
    <source>
        <dbReference type="Pfam" id="PF24621"/>
    </source>
</evidence>
<dbReference type="GO" id="GO:0003856">
    <property type="term" value="F:3-dehydroquinate synthase activity"/>
    <property type="evidence" value="ECO:0007669"/>
    <property type="project" value="UniProtKB-UniRule"/>
</dbReference>